<dbReference type="InterPro" id="IPR036315">
    <property type="entry name" value="BRCA2_hlx_sf"/>
</dbReference>
<feature type="domain" description="Breast cancer type 2 susceptibility protein helical" evidence="3">
    <location>
        <begin position="673"/>
        <end position="727"/>
    </location>
</feature>
<dbReference type="Pfam" id="PF09103">
    <property type="entry name" value="BRCA-2_OB1"/>
    <property type="match status" value="1"/>
</dbReference>
<name>A0A2G8SC78_9APHY</name>
<protein>
    <recommendedName>
        <fullName evidence="6">BRCA2 OB1 domain-containing protein</fullName>
    </recommendedName>
</protein>
<feature type="compositionally biased region" description="Polar residues" evidence="1">
    <location>
        <begin position="157"/>
        <end position="185"/>
    </location>
</feature>
<feature type="region of interest" description="Disordered" evidence="1">
    <location>
        <begin position="40"/>
        <end position="118"/>
    </location>
</feature>
<evidence type="ECO:0000256" key="1">
    <source>
        <dbReference type="SAM" id="MobiDB-lite"/>
    </source>
</evidence>
<dbReference type="AlphaFoldDB" id="A0A2G8SC78"/>
<feature type="compositionally biased region" description="Polar residues" evidence="1">
    <location>
        <begin position="86"/>
        <end position="99"/>
    </location>
</feature>
<feature type="compositionally biased region" description="Low complexity" evidence="1">
    <location>
        <begin position="452"/>
        <end position="461"/>
    </location>
</feature>
<feature type="compositionally biased region" description="Basic and acidic residues" evidence="1">
    <location>
        <begin position="343"/>
        <end position="353"/>
    </location>
</feature>
<feature type="region of interest" description="Disordered" evidence="1">
    <location>
        <begin position="137"/>
        <end position="228"/>
    </location>
</feature>
<dbReference type="PANTHER" id="PTHR11289:SF0">
    <property type="entry name" value="BREAST CANCER TYPE 2 SUSCEPTIBILITY PROTEIN"/>
    <property type="match status" value="1"/>
</dbReference>
<dbReference type="Gene3D" id="2.40.50.140">
    <property type="entry name" value="Nucleic acid-binding proteins"/>
    <property type="match status" value="3"/>
</dbReference>
<dbReference type="GO" id="GO:0006355">
    <property type="term" value="P:regulation of DNA-templated transcription"/>
    <property type="evidence" value="ECO:0007669"/>
    <property type="project" value="TreeGrafter"/>
</dbReference>
<feature type="region of interest" description="Disordered" evidence="1">
    <location>
        <begin position="1"/>
        <end position="21"/>
    </location>
</feature>
<evidence type="ECO:0000313" key="5">
    <source>
        <dbReference type="Proteomes" id="UP000230002"/>
    </source>
</evidence>
<dbReference type="STRING" id="1077348.A0A2G8SC78"/>
<evidence type="ECO:0000259" key="2">
    <source>
        <dbReference type="Pfam" id="PF09103"/>
    </source>
</evidence>
<feature type="compositionally biased region" description="Polar residues" evidence="1">
    <location>
        <begin position="43"/>
        <end position="54"/>
    </location>
</feature>
<dbReference type="InterPro" id="IPR012340">
    <property type="entry name" value="NA-bd_OB-fold"/>
</dbReference>
<organism evidence="4 5">
    <name type="scientific">Ganoderma sinense ZZ0214-1</name>
    <dbReference type="NCBI Taxonomy" id="1077348"/>
    <lineage>
        <taxon>Eukaryota</taxon>
        <taxon>Fungi</taxon>
        <taxon>Dikarya</taxon>
        <taxon>Basidiomycota</taxon>
        <taxon>Agaricomycotina</taxon>
        <taxon>Agaricomycetes</taxon>
        <taxon>Polyporales</taxon>
        <taxon>Polyporaceae</taxon>
        <taxon>Ganoderma</taxon>
    </lineage>
</organism>
<feature type="domain" description="BRCA2 OB1" evidence="2">
    <location>
        <begin position="733"/>
        <end position="854"/>
    </location>
</feature>
<dbReference type="Proteomes" id="UP000230002">
    <property type="component" value="Unassembled WGS sequence"/>
</dbReference>
<gene>
    <name evidence="4" type="ORF">GSI_06076</name>
</gene>
<evidence type="ECO:0008006" key="6">
    <source>
        <dbReference type="Google" id="ProtNLM"/>
    </source>
</evidence>
<feature type="compositionally biased region" description="Low complexity" evidence="1">
    <location>
        <begin position="369"/>
        <end position="385"/>
    </location>
</feature>
<evidence type="ECO:0000259" key="3">
    <source>
        <dbReference type="Pfam" id="PF09169"/>
    </source>
</evidence>
<accession>A0A2G8SC78</accession>
<reference evidence="4 5" key="1">
    <citation type="journal article" date="2015" name="Sci. Rep.">
        <title>Chromosome-level genome map provides insights into diverse defense mechanisms in the medicinal fungus Ganoderma sinense.</title>
        <authorList>
            <person name="Zhu Y."/>
            <person name="Xu J."/>
            <person name="Sun C."/>
            <person name="Zhou S."/>
            <person name="Xu H."/>
            <person name="Nelson D.R."/>
            <person name="Qian J."/>
            <person name="Song J."/>
            <person name="Luo H."/>
            <person name="Xiang L."/>
            <person name="Li Y."/>
            <person name="Xu Z."/>
            <person name="Ji A."/>
            <person name="Wang L."/>
            <person name="Lu S."/>
            <person name="Hayward A."/>
            <person name="Sun W."/>
            <person name="Li X."/>
            <person name="Schwartz D.C."/>
            <person name="Wang Y."/>
            <person name="Chen S."/>
        </authorList>
    </citation>
    <scope>NUCLEOTIDE SEQUENCE [LARGE SCALE GENOMIC DNA]</scope>
    <source>
        <strain evidence="4 5">ZZ0214-1</strain>
    </source>
</reference>
<sequence>MPESPESGSAHKRQRLSSPTYDEFFPITQQDMHAFEEIDKQLSQRAPSGPSQMQYLPKGGPMAMDTDNVDTDAYGEDGHDTRARDWSSSPPHNRTTTQERAAEDAFFTGAGGGRGFMSAAALPSRTSVDIASTPASGFTSAAAIPPVSKPAKLRASGSFTSSLPDTSGTRSVNPTALDSTTSPSTAFRGFGPASALPARPEEPYDDDDRPSTPPPPPQDYDSWFDSDASALPPDAFAFKTARTIVDSSKTGGDSASHAPQFVGFTSASGLAQSLSVPESGMESGPGESAFDAEAPVASVPFTGGFSSAASMGFSSVAKLNGGKSSWSAPSAEALARAAQKMKQWEHDFAREEASESAAAAKQDIENAHAGPSSYSSAPRPAAAPSFQTPLRPALRPMENSPAQLPDTPLAAKNPTHYTNIGGGVQMKNKPFKSPLVKKQGFAPAAPAVRPGSSLNPANAASASSSKLPAVFTFGSASTVTTAVPATPARAAPVAGPSTAPLSPGKGRSLGMTPRRLPGGGVKSAGKAKFLTPFKPGMEPGEAGRSQLEARMKAEAATQTPVRVGWRGAGTPGPSASASASAKGKAVARKEYKFFDLNPRPDRKSLASSGLRPQSYTQDELEDMGIDVEELRQINPTTAIYYSFHSADPAQDPPEPLQLGPEAAYAQLRELGCTLATQQWVTNHYGFILWKLAGMVCLEPERERNPETKRWCWPEVMRQLRYRYERELNGGSRPALRMISTEDAPAACPMVLCVSSIVVWAPAVVDGAGRPVDPHPELEVTDGWYRLRARVDRPLARAVRRGLISVGTKLAVSGTKLGGDRKEPCEILEAYDNTYLDLLGNSTHLAPWHAKLGFVKDPFIATLDSLTPDGGRVPAMDLIIMKTYPIAYLEFVKNEDGTTTKLGPRNEKEELKAQDQWMTRRDMEVLKIRANLERQIQALEKASERLLGVAGPRFEDKVKRDDPIPSYVEDLYAEMTDESTKPANFFDQLSYMDGGYLYLYTLDQIALAQERFNDDIERELQHICPPRNVRDFRVVVAKDARWQSKEPMRSAQITLWDPMRMVFSEAGSPGDIREGQRFLVTNLEVNQPNAWMDPGPEAMVYLVSKRAARWTNIRSRKC</sequence>
<dbReference type="PANTHER" id="PTHR11289">
    <property type="entry name" value="BREAST CANCER TYPE 2 SUSCEPTIBILITY PROTEIN BRCA2"/>
    <property type="match status" value="1"/>
</dbReference>
<feature type="compositionally biased region" description="Basic and acidic residues" evidence="1">
    <location>
        <begin position="76"/>
        <end position="85"/>
    </location>
</feature>
<dbReference type="GO" id="GO:0000724">
    <property type="term" value="P:double-strand break repair via homologous recombination"/>
    <property type="evidence" value="ECO:0007669"/>
    <property type="project" value="InterPro"/>
</dbReference>
<feature type="region of interest" description="Disordered" evidence="1">
    <location>
        <begin position="442"/>
        <end position="461"/>
    </location>
</feature>
<dbReference type="SUPFAM" id="SSF50249">
    <property type="entry name" value="Nucleic acid-binding proteins"/>
    <property type="match status" value="2"/>
</dbReference>
<dbReference type="OrthoDB" id="21095at2759"/>
<evidence type="ECO:0000313" key="4">
    <source>
        <dbReference type="EMBL" id="PIL31376.1"/>
    </source>
</evidence>
<proteinExistence type="predicted"/>
<keyword evidence="5" id="KW-1185">Reference proteome</keyword>
<dbReference type="SUPFAM" id="SSF81872">
    <property type="entry name" value="BRCA2 helical domain"/>
    <property type="match status" value="1"/>
</dbReference>
<feature type="region of interest" description="Disordered" evidence="1">
    <location>
        <begin position="489"/>
        <end position="542"/>
    </location>
</feature>
<dbReference type="Pfam" id="PF09169">
    <property type="entry name" value="BRCA-2_helical"/>
    <property type="match status" value="1"/>
</dbReference>
<dbReference type="InterPro" id="IPR015187">
    <property type="entry name" value="BRCA2_OB_1"/>
</dbReference>
<comment type="caution">
    <text evidence="4">The sequence shown here is derived from an EMBL/GenBank/DDBJ whole genome shotgun (WGS) entry which is preliminary data.</text>
</comment>
<dbReference type="InterPro" id="IPR015525">
    <property type="entry name" value="BRCA2"/>
</dbReference>
<dbReference type="EMBL" id="AYKW01000012">
    <property type="protein sequence ID" value="PIL31376.1"/>
    <property type="molecule type" value="Genomic_DNA"/>
</dbReference>
<dbReference type="CDD" id="cd04493">
    <property type="entry name" value="BRCA2DBD_OB1"/>
    <property type="match status" value="1"/>
</dbReference>
<dbReference type="InterPro" id="IPR015252">
    <property type="entry name" value="BRCA2_hlx"/>
</dbReference>
<feature type="region of interest" description="Disordered" evidence="1">
    <location>
        <begin position="343"/>
        <end position="430"/>
    </location>
</feature>